<reference evidence="1" key="1">
    <citation type="journal article" date="2014" name="Front. Microbiol.">
        <title>High frequency of phylogenetically diverse reductive dehalogenase-homologous genes in deep subseafloor sedimentary metagenomes.</title>
        <authorList>
            <person name="Kawai M."/>
            <person name="Futagami T."/>
            <person name="Toyoda A."/>
            <person name="Takaki Y."/>
            <person name="Nishi S."/>
            <person name="Hori S."/>
            <person name="Arai W."/>
            <person name="Tsubouchi T."/>
            <person name="Morono Y."/>
            <person name="Uchiyama I."/>
            <person name="Ito T."/>
            <person name="Fujiyama A."/>
            <person name="Inagaki F."/>
            <person name="Takami H."/>
        </authorList>
    </citation>
    <scope>NUCLEOTIDE SEQUENCE</scope>
    <source>
        <strain evidence="1">Expedition CK06-06</strain>
    </source>
</reference>
<gene>
    <name evidence="1" type="ORF">S06H3_27627</name>
</gene>
<dbReference type="Gene3D" id="2.160.20.10">
    <property type="entry name" value="Single-stranded right-handed beta-helix, Pectin lyase-like"/>
    <property type="match status" value="1"/>
</dbReference>
<protein>
    <recommendedName>
        <fullName evidence="2">Right handed beta helix domain-containing protein</fullName>
    </recommendedName>
</protein>
<dbReference type="SMART" id="SM00710">
    <property type="entry name" value="PbH1"/>
    <property type="match status" value="5"/>
</dbReference>
<dbReference type="EMBL" id="BARV01016044">
    <property type="protein sequence ID" value="GAI22431.1"/>
    <property type="molecule type" value="Genomic_DNA"/>
</dbReference>
<feature type="non-terminal residue" evidence="1">
    <location>
        <position position="1"/>
    </location>
</feature>
<comment type="caution">
    <text evidence="1">The sequence shown here is derived from an EMBL/GenBank/DDBJ whole genome shotgun (WGS) entry which is preliminary data.</text>
</comment>
<dbReference type="InterPro" id="IPR012334">
    <property type="entry name" value="Pectin_lyas_fold"/>
</dbReference>
<sequence length="290" mass="30770">LMSGANNFMLGAADQGFTFSGGNSPRLIQFNNAPSGVEISYNIINTNDFASTGINIGAAGAVDLTVSNNIFIADEDDTYQDWPLTASAGSGNIMDITITDNEFTGSGTPNKYGAAISLSDVQGAKGSVITNNTISAFDRGIIIATDSTFVTSNLNINQNTITACAIGIRFKGDPSLIDLTTVIVKNNNISGNSQYGLKNEFATGNVNAAYNYWGHTSGPYHLITNPNGLGDNVSDNVEFVPWIGYYSWSVLLNIEEQYGVVGDTVIFGEKPDAFDGQDTYDAVKQPIPPP</sequence>
<dbReference type="SUPFAM" id="SSF51126">
    <property type="entry name" value="Pectin lyase-like"/>
    <property type="match status" value="1"/>
</dbReference>
<accession>X1MWP1</accession>
<dbReference type="InterPro" id="IPR006626">
    <property type="entry name" value="PbH1"/>
</dbReference>
<dbReference type="InterPro" id="IPR011050">
    <property type="entry name" value="Pectin_lyase_fold/virulence"/>
</dbReference>
<dbReference type="AlphaFoldDB" id="X1MWP1"/>
<feature type="non-terminal residue" evidence="1">
    <location>
        <position position="290"/>
    </location>
</feature>
<proteinExistence type="predicted"/>
<organism evidence="1">
    <name type="scientific">marine sediment metagenome</name>
    <dbReference type="NCBI Taxonomy" id="412755"/>
    <lineage>
        <taxon>unclassified sequences</taxon>
        <taxon>metagenomes</taxon>
        <taxon>ecological metagenomes</taxon>
    </lineage>
</organism>
<evidence type="ECO:0008006" key="2">
    <source>
        <dbReference type="Google" id="ProtNLM"/>
    </source>
</evidence>
<name>X1MWP1_9ZZZZ</name>
<evidence type="ECO:0000313" key="1">
    <source>
        <dbReference type="EMBL" id="GAI22431.1"/>
    </source>
</evidence>